<dbReference type="PANTHER" id="PTHR30024">
    <property type="entry name" value="ALIPHATIC SULFONATES-BINDING PROTEIN-RELATED"/>
    <property type="match status" value="1"/>
</dbReference>
<dbReference type="AlphaFoldDB" id="A0A1H4WRR9"/>
<dbReference type="EMBL" id="FNSA01000003">
    <property type="protein sequence ID" value="SEC95428.1"/>
    <property type="molecule type" value="Genomic_DNA"/>
</dbReference>
<dbReference type="OrthoDB" id="286202at2"/>
<dbReference type="PANTHER" id="PTHR30024:SF45">
    <property type="entry name" value="ABC TRANSPORTER SUBSTRATE-BINDING PROTEIN"/>
    <property type="match status" value="1"/>
</dbReference>
<feature type="chain" id="PRO_5038925189" evidence="1">
    <location>
        <begin position="20"/>
        <end position="447"/>
    </location>
</feature>
<gene>
    <name evidence="3" type="ORF">SAMN04489793_3641</name>
</gene>
<accession>A0A1H4WRR9</accession>
<dbReference type="RefSeq" id="WP_068738959.1">
    <property type="nucleotide sequence ID" value="NZ_CBDRGN010000003.1"/>
</dbReference>
<reference evidence="4" key="1">
    <citation type="submission" date="2016-10" db="EMBL/GenBank/DDBJ databases">
        <authorList>
            <person name="Varghese N."/>
            <person name="Submissions S."/>
        </authorList>
    </citation>
    <scope>NUCLEOTIDE SEQUENCE [LARGE SCALE GENOMIC DNA]</scope>
    <source>
        <strain evidence="4">DSM 44234</strain>
    </source>
</reference>
<dbReference type="STRING" id="57704.SAMN04489793_3641"/>
<evidence type="ECO:0000313" key="4">
    <source>
        <dbReference type="Proteomes" id="UP000182241"/>
    </source>
</evidence>
<dbReference type="Gene3D" id="3.40.190.10">
    <property type="entry name" value="Periplasmic binding protein-like II"/>
    <property type="match status" value="2"/>
</dbReference>
<dbReference type="SUPFAM" id="SSF53850">
    <property type="entry name" value="Periplasmic binding protein-like II"/>
    <property type="match status" value="1"/>
</dbReference>
<keyword evidence="1" id="KW-0732">Signal</keyword>
<name>A0A1H4WRR9_TSUTY</name>
<sequence>MTPTLRAVAVVAATATALASCSLEPAADESTQTLVVGYQSKTINTVTAGTLLRAKGFLEKRLATVGKFRVDWQDFDTGAPITSGMLAGKIQIGSMGDYPLLINGSRAQSSPETETAMLSVTGSSARGALNSVVVSPGSPLRSLVDLRGKQVSASVGSAGHGTLVAALSRAGLSTADVTVVNQQPQVGASALESGQVQALAQFVAWPGLLVHQGKARLLYDGGELNTPTLHGVVANTKYAASHPDVVRAFLEAQLDATDFQREHPLEAAQDVAQASGLPAEVVYQYNGPGGTDPNPTLTAPLIGALKGDIGYLQSIGQFGTPLDVDRFVDPKPLAEAQAARGGFRYDAATPAPRPSAEIWFDGADATEAAPDATALIRTLATTDRKVRAAYVSDALTGTRWYADQSLWLRDGAALVPFAGPDARDRYRAEHPGAVPVEYRALLEEARR</sequence>
<feature type="signal peptide" evidence="1">
    <location>
        <begin position="1"/>
        <end position="19"/>
    </location>
</feature>
<proteinExistence type="predicted"/>
<evidence type="ECO:0000259" key="2">
    <source>
        <dbReference type="Pfam" id="PF09084"/>
    </source>
</evidence>
<organism evidence="3 4">
    <name type="scientific">Tsukamurella tyrosinosolvens</name>
    <dbReference type="NCBI Taxonomy" id="57704"/>
    <lineage>
        <taxon>Bacteria</taxon>
        <taxon>Bacillati</taxon>
        <taxon>Actinomycetota</taxon>
        <taxon>Actinomycetes</taxon>
        <taxon>Mycobacteriales</taxon>
        <taxon>Tsukamurellaceae</taxon>
        <taxon>Tsukamurella</taxon>
    </lineage>
</organism>
<protein>
    <submittedName>
        <fullName evidence="3">NitT/TauT family transport system substrate-binding protein</fullName>
    </submittedName>
</protein>
<keyword evidence="4" id="KW-1185">Reference proteome</keyword>
<evidence type="ECO:0000313" key="3">
    <source>
        <dbReference type="EMBL" id="SEC95428.1"/>
    </source>
</evidence>
<dbReference type="Pfam" id="PF09084">
    <property type="entry name" value="NMT1"/>
    <property type="match status" value="1"/>
</dbReference>
<dbReference type="PROSITE" id="PS51257">
    <property type="entry name" value="PROKAR_LIPOPROTEIN"/>
    <property type="match status" value="1"/>
</dbReference>
<dbReference type="Proteomes" id="UP000182241">
    <property type="component" value="Unassembled WGS sequence"/>
</dbReference>
<dbReference type="InterPro" id="IPR015168">
    <property type="entry name" value="SsuA/THI5"/>
</dbReference>
<evidence type="ECO:0000256" key="1">
    <source>
        <dbReference type="SAM" id="SignalP"/>
    </source>
</evidence>
<feature type="domain" description="SsuA/THI5-like" evidence="2">
    <location>
        <begin position="127"/>
        <end position="267"/>
    </location>
</feature>